<accession>A0A7C4NTJ6</accession>
<evidence type="ECO:0000313" key="1">
    <source>
        <dbReference type="EMBL" id="HGQ85741.1"/>
    </source>
</evidence>
<proteinExistence type="predicted"/>
<sequence length="113" mass="13043">MMLLYLRAGAFALTQATREAIEVNRYAINLAYRIAKTIIKPTKDKEERLAKAFEEKDLEEASLIMLEHIADAVKIERALVRLTLREKDVEEVYNYLIKAGIEEKKEAEENKMG</sequence>
<comment type="caution">
    <text evidence="1">The sequence shown here is derived from an EMBL/GenBank/DDBJ whole genome shotgun (WGS) entry which is preliminary data.</text>
</comment>
<dbReference type="EMBL" id="DSZN01000091">
    <property type="protein sequence ID" value="HGQ85741.1"/>
    <property type="molecule type" value="Genomic_DNA"/>
</dbReference>
<reference evidence="1" key="1">
    <citation type="journal article" date="2020" name="mSystems">
        <title>Genome- and Community-Level Interaction Insights into Carbon Utilization and Element Cycling Functions of Hydrothermarchaeota in Hydrothermal Sediment.</title>
        <authorList>
            <person name="Zhou Z."/>
            <person name="Liu Y."/>
            <person name="Xu W."/>
            <person name="Pan J."/>
            <person name="Luo Z.H."/>
            <person name="Li M."/>
        </authorList>
    </citation>
    <scope>NUCLEOTIDE SEQUENCE [LARGE SCALE GENOMIC DNA]</scope>
    <source>
        <strain evidence="1">SpSt-6</strain>
    </source>
</reference>
<protein>
    <submittedName>
        <fullName evidence="1">Uncharacterized protein</fullName>
    </submittedName>
</protein>
<organism evidence="1">
    <name type="scientific">Thermodesulfobacterium geofontis</name>
    <dbReference type="NCBI Taxonomy" id="1295609"/>
    <lineage>
        <taxon>Bacteria</taxon>
        <taxon>Pseudomonadati</taxon>
        <taxon>Thermodesulfobacteriota</taxon>
        <taxon>Thermodesulfobacteria</taxon>
        <taxon>Thermodesulfobacteriales</taxon>
        <taxon>Thermodesulfobacteriaceae</taxon>
        <taxon>Thermodesulfobacterium</taxon>
    </lineage>
</organism>
<name>A0A7C4NTJ6_9BACT</name>
<gene>
    <name evidence="1" type="ORF">ENT66_05275</name>
</gene>
<dbReference type="AlphaFoldDB" id="A0A7C4NTJ6"/>